<dbReference type="EMBL" id="JBHLVO010000002">
    <property type="protein sequence ID" value="MFC0270596.1"/>
    <property type="molecule type" value="Genomic_DNA"/>
</dbReference>
<protein>
    <submittedName>
        <fullName evidence="2">GNAT family N-acetyltransferase</fullName>
        <ecNumber evidence="2">2.3.-.-</ecNumber>
    </submittedName>
</protein>
<gene>
    <name evidence="2" type="ORF">ACFFIX_03890</name>
</gene>
<accession>A0ABV6GA93</accession>
<dbReference type="PANTHER" id="PTHR43415">
    <property type="entry name" value="SPERMIDINE N(1)-ACETYLTRANSFERASE"/>
    <property type="match status" value="1"/>
</dbReference>
<feature type="domain" description="N-acetyltransferase" evidence="1">
    <location>
        <begin position="1"/>
        <end position="166"/>
    </location>
</feature>
<dbReference type="Proteomes" id="UP001589854">
    <property type="component" value="Unassembled WGS sequence"/>
</dbReference>
<dbReference type="RefSeq" id="WP_378930729.1">
    <property type="nucleotide sequence ID" value="NZ_JBHLVO010000002.1"/>
</dbReference>
<keyword evidence="3" id="KW-1185">Reference proteome</keyword>
<dbReference type="PROSITE" id="PS51186">
    <property type="entry name" value="GNAT"/>
    <property type="match status" value="1"/>
</dbReference>
<sequence>MIIRTIMEEDAHDFLSCLRKLDTETEYMLFEPGERKLSFEDQKKRIQNVLQQENSTILLAVENGELAGFIAAFGGTVQRNKHSVSIVIGILEEHQGRGLGHSLFTSLYEWAKIIDLHRFELTAMSHNKKALSLYRKHGFEIEGVKKHSLKIRDTYIDEYYMGRILE</sequence>
<keyword evidence="2" id="KW-0012">Acyltransferase</keyword>
<name>A0ABV6GA93_9BACI</name>
<dbReference type="InterPro" id="IPR016181">
    <property type="entry name" value="Acyl_CoA_acyltransferase"/>
</dbReference>
<proteinExistence type="predicted"/>
<comment type="caution">
    <text evidence="2">The sequence shown here is derived from an EMBL/GenBank/DDBJ whole genome shotgun (WGS) entry which is preliminary data.</text>
</comment>
<dbReference type="Pfam" id="PF00583">
    <property type="entry name" value="Acetyltransf_1"/>
    <property type="match status" value="1"/>
</dbReference>
<evidence type="ECO:0000313" key="3">
    <source>
        <dbReference type="Proteomes" id="UP001589854"/>
    </source>
</evidence>
<organism evidence="2 3">
    <name type="scientific">Metabacillus herbersteinensis</name>
    <dbReference type="NCBI Taxonomy" id="283816"/>
    <lineage>
        <taxon>Bacteria</taxon>
        <taxon>Bacillati</taxon>
        <taxon>Bacillota</taxon>
        <taxon>Bacilli</taxon>
        <taxon>Bacillales</taxon>
        <taxon>Bacillaceae</taxon>
        <taxon>Metabacillus</taxon>
    </lineage>
</organism>
<evidence type="ECO:0000313" key="2">
    <source>
        <dbReference type="EMBL" id="MFC0270596.1"/>
    </source>
</evidence>
<dbReference type="InterPro" id="IPR000182">
    <property type="entry name" value="GNAT_dom"/>
</dbReference>
<reference evidence="2 3" key="1">
    <citation type="submission" date="2024-09" db="EMBL/GenBank/DDBJ databases">
        <authorList>
            <person name="Sun Q."/>
            <person name="Mori K."/>
        </authorList>
    </citation>
    <scope>NUCLEOTIDE SEQUENCE [LARGE SCALE GENOMIC DNA]</scope>
    <source>
        <strain evidence="2 3">CCM 7228</strain>
    </source>
</reference>
<dbReference type="GO" id="GO:0016746">
    <property type="term" value="F:acyltransferase activity"/>
    <property type="evidence" value="ECO:0007669"/>
    <property type="project" value="UniProtKB-KW"/>
</dbReference>
<dbReference type="Gene3D" id="3.40.630.30">
    <property type="match status" value="1"/>
</dbReference>
<dbReference type="CDD" id="cd04301">
    <property type="entry name" value="NAT_SF"/>
    <property type="match status" value="1"/>
</dbReference>
<dbReference type="PANTHER" id="PTHR43415:SF3">
    <property type="entry name" value="GNAT-FAMILY ACETYLTRANSFERASE"/>
    <property type="match status" value="1"/>
</dbReference>
<dbReference type="EC" id="2.3.-.-" evidence="2"/>
<dbReference type="SUPFAM" id="SSF55729">
    <property type="entry name" value="Acyl-CoA N-acyltransferases (Nat)"/>
    <property type="match status" value="1"/>
</dbReference>
<evidence type="ECO:0000259" key="1">
    <source>
        <dbReference type="PROSITE" id="PS51186"/>
    </source>
</evidence>
<keyword evidence="2" id="KW-0808">Transferase</keyword>